<organism evidence="2 3">
    <name type="scientific">Marinithermofilum abyssi</name>
    <dbReference type="NCBI Taxonomy" id="1571185"/>
    <lineage>
        <taxon>Bacteria</taxon>
        <taxon>Bacillati</taxon>
        <taxon>Bacillota</taxon>
        <taxon>Bacilli</taxon>
        <taxon>Bacillales</taxon>
        <taxon>Thermoactinomycetaceae</taxon>
        <taxon>Marinithermofilum</taxon>
    </lineage>
</organism>
<protein>
    <recommendedName>
        <fullName evidence="1">N-acetyltransferase domain-containing protein</fullName>
    </recommendedName>
</protein>
<dbReference type="InterPro" id="IPR016181">
    <property type="entry name" value="Acyl_CoA_acyltransferase"/>
</dbReference>
<dbReference type="SUPFAM" id="SSF55729">
    <property type="entry name" value="Acyl-CoA N-acyltransferases (Nat)"/>
    <property type="match status" value="1"/>
</dbReference>
<evidence type="ECO:0000313" key="2">
    <source>
        <dbReference type="EMBL" id="GGE12229.1"/>
    </source>
</evidence>
<dbReference type="PROSITE" id="PS51186">
    <property type="entry name" value="GNAT"/>
    <property type="match status" value="1"/>
</dbReference>
<dbReference type="Proteomes" id="UP000625210">
    <property type="component" value="Unassembled WGS sequence"/>
</dbReference>
<keyword evidence="3" id="KW-1185">Reference proteome</keyword>
<evidence type="ECO:0000259" key="1">
    <source>
        <dbReference type="PROSITE" id="PS51186"/>
    </source>
</evidence>
<dbReference type="AlphaFoldDB" id="A0A8J2VH62"/>
<reference evidence="2" key="1">
    <citation type="journal article" date="2014" name="Int. J. Syst. Evol. Microbiol.">
        <title>Complete genome sequence of Corynebacterium casei LMG S-19264T (=DSM 44701T), isolated from a smear-ripened cheese.</title>
        <authorList>
            <consortium name="US DOE Joint Genome Institute (JGI-PGF)"/>
            <person name="Walter F."/>
            <person name="Albersmeier A."/>
            <person name="Kalinowski J."/>
            <person name="Ruckert C."/>
        </authorList>
    </citation>
    <scope>NUCLEOTIDE SEQUENCE</scope>
    <source>
        <strain evidence="2">CGMCC 1.15179</strain>
    </source>
</reference>
<dbReference type="Gene3D" id="3.40.630.30">
    <property type="match status" value="1"/>
</dbReference>
<name>A0A8J2VH62_9BACL</name>
<dbReference type="CDD" id="cd04301">
    <property type="entry name" value="NAT_SF"/>
    <property type="match status" value="1"/>
</dbReference>
<evidence type="ECO:0000313" key="3">
    <source>
        <dbReference type="Proteomes" id="UP000625210"/>
    </source>
</evidence>
<feature type="domain" description="N-acetyltransferase" evidence="1">
    <location>
        <begin position="4"/>
        <end position="143"/>
    </location>
</feature>
<dbReference type="InterPro" id="IPR000182">
    <property type="entry name" value="GNAT_dom"/>
</dbReference>
<dbReference type="RefSeq" id="WP_188646990.1">
    <property type="nucleotide sequence ID" value="NZ_BMHQ01000003.1"/>
</dbReference>
<proteinExistence type="predicted"/>
<dbReference type="EMBL" id="BMHQ01000003">
    <property type="protein sequence ID" value="GGE12229.1"/>
    <property type="molecule type" value="Genomic_DNA"/>
</dbReference>
<dbReference type="Pfam" id="PF00583">
    <property type="entry name" value="Acetyltransf_1"/>
    <property type="match status" value="1"/>
</dbReference>
<reference evidence="2" key="2">
    <citation type="submission" date="2020-09" db="EMBL/GenBank/DDBJ databases">
        <authorList>
            <person name="Sun Q."/>
            <person name="Zhou Y."/>
        </authorList>
    </citation>
    <scope>NUCLEOTIDE SEQUENCE</scope>
    <source>
        <strain evidence="2">CGMCC 1.15179</strain>
    </source>
</reference>
<dbReference type="GO" id="GO:0016747">
    <property type="term" value="F:acyltransferase activity, transferring groups other than amino-acyl groups"/>
    <property type="evidence" value="ECO:0007669"/>
    <property type="project" value="InterPro"/>
</dbReference>
<comment type="caution">
    <text evidence="2">The sequence shown here is derived from an EMBL/GenBank/DDBJ whole genome shotgun (WGS) entry which is preliminary data.</text>
</comment>
<sequence length="143" mass="16589">MKFCLFETLPTQKVKEEISSLHYSIFQQPLPWEVLQTKESPLIQIAEEDACVVGYKIGYEEKRGRFYSWIGGVSPAYRGKGIASTLMRTQHQWCKENGYTEIMTKTKNKWRNMLILNLKHGFDIIGTYTDHKGEPKLILSKSL</sequence>
<gene>
    <name evidence="2" type="ORF">GCM10011571_12030</name>
</gene>
<accession>A0A8J2VH62</accession>